<organism evidence="1 2">
    <name type="scientific">Violaceomyces palustris</name>
    <dbReference type="NCBI Taxonomy" id="1673888"/>
    <lineage>
        <taxon>Eukaryota</taxon>
        <taxon>Fungi</taxon>
        <taxon>Dikarya</taxon>
        <taxon>Basidiomycota</taxon>
        <taxon>Ustilaginomycotina</taxon>
        <taxon>Ustilaginomycetes</taxon>
        <taxon>Violaceomycetales</taxon>
        <taxon>Violaceomycetaceae</taxon>
        <taxon>Violaceomyces</taxon>
    </lineage>
</organism>
<proteinExistence type="predicted"/>
<dbReference type="Proteomes" id="UP000245626">
    <property type="component" value="Unassembled WGS sequence"/>
</dbReference>
<protein>
    <submittedName>
        <fullName evidence="1">Pectin lyase-like protein</fullName>
    </submittedName>
</protein>
<sequence length="478" mass="51342">MEEEEEGMRMGRRMNFPTGFVEVEGGEAEGRLSRYVIGSPVGFAKGTLGGGDLPPVRPKTVQELIHYLTQEEPRVILLEGIYDFTGTEGGCRDCKGCVPDSYTCGSQGQLAIDKEGMDWCEGKSPIKVSYDKAGVHGLIVKDRKTIVGLGRGATIRGKGLRFYKSKDVILQNVHLTEINPSLIFGGDALSLEGSERIWIDHVKVSRIGRQFLVTQEDPSRAVTISNCDFDGRTTTSATCDGLHYWTILGYGKGDQVTFTANHIHHTSGRSPRLQGSGLVWHVVGNYFSENSGHAFDLGPDVNVLIEGNIFDKVKETLLSGGGASSTTSTYNGFVVNRKNSRECKQRMGRDCEFNAFADSPVFRGTDFKVLSLLPPSKTAPRRTLESVRNTPLTAGCGDLLSTSPSGAGFDEAQAQVDGSHRDGGGGLVISKISNGEQMFVGDLLSQNQLLSALSNEGGGGEVKPSSSRSKSGSTGIDS</sequence>
<evidence type="ECO:0000313" key="1">
    <source>
        <dbReference type="EMBL" id="PWN53421.1"/>
    </source>
</evidence>
<reference evidence="1 2" key="1">
    <citation type="journal article" date="2018" name="Mol. Biol. Evol.">
        <title>Broad Genomic Sampling Reveals a Smut Pathogenic Ancestry of the Fungal Clade Ustilaginomycotina.</title>
        <authorList>
            <person name="Kijpornyongpan T."/>
            <person name="Mondo S.J."/>
            <person name="Barry K."/>
            <person name="Sandor L."/>
            <person name="Lee J."/>
            <person name="Lipzen A."/>
            <person name="Pangilinan J."/>
            <person name="LaButti K."/>
            <person name="Hainaut M."/>
            <person name="Henrissat B."/>
            <person name="Grigoriev I.V."/>
            <person name="Spatafora J.W."/>
            <person name="Aime M.C."/>
        </authorList>
    </citation>
    <scope>NUCLEOTIDE SEQUENCE [LARGE SCALE GENOMIC DNA]</scope>
    <source>
        <strain evidence="1 2">SA 807</strain>
    </source>
</reference>
<name>A0ACD0P5U0_9BASI</name>
<gene>
    <name evidence="1" type="ORF">IE53DRAFT_377333</name>
</gene>
<dbReference type="EMBL" id="KZ819726">
    <property type="protein sequence ID" value="PWN53421.1"/>
    <property type="molecule type" value="Genomic_DNA"/>
</dbReference>
<evidence type="ECO:0000313" key="2">
    <source>
        <dbReference type="Proteomes" id="UP000245626"/>
    </source>
</evidence>
<accession>A0ACD0P5U0</accession>
<keyword evidence="2" id="KW-1185">Reference proteome</keyword>